<sequence>MNIMEIEKQIIRQLHELPMESAEEVLDFAMSLEQRRGGKPRPRQKTDGKKHYTIVELGGTEPDLMIPPRRRAQDPL</sequence>
<dbReference type="AlphaFoldDB" id="A0A450YPA4"/>
<dbReference type="EMBL" id="CAADFU010000024">
    <property type="protein sequence ID" value="VFK43329.1"/>
    <property type="molecule type" value="Genomic_DNA"/>
</dbReference>
<evidence type="ECO:0000313" key="1">
    <source>
        <dbReference type="EMBL" id="VFK37540.1"/>
    </source>
</evidence>
<evidence type="ECO:0000313" key="2">
    <source>
        <dbReference type="EMBL" id="VFK43329.1"/>
    </source>
</evidence>
<protein>
    <recommendedName>
        <fullName evidence="3">DUF2281 domain-containing protein</fullName>
    </recommendedName>
</protein>
<reference evidence="2" key="1">
    <citation type="submission" date="2019-02" db="EMBL/GenBank/DDBJ databases">
        <authorList>
            <person name="Gruber-Vodicka R. H."/>
            <person name="Seah K. B. B."/>
        </authorList>
    </citation>
    <scope>NUCLEOTIDE SEQUENCE</scope>
    <source>
        <strain evidence="2">BECK_S1320</strain>
        <strain evidence="1">BECK_S1321</strain>
    </source>
</reference>
<gene>
    <name evidence="2" type="ORF">BECKSD772E_GA0070983_102420</name>
    <name evidence="1" type="ORF">BECKSD772F_GA0070984_101626</name>
</gene>
<organism evidence="2">
    <name type="scientific">Candidatus Kentrum sp. SD</name>
    <dbReference type="NCBI Taxonomy" id="2126332"/>
    <lineage>
        <taxon>Bacteria</taxon>
        <taxon>Pseudomonadati</taxon>
        <taxon>Pseudomonadota</taxon>
        <taxon>Gammaproteobacteria</taxon>
        <taxon>Candidatus Kentrum</taxon>
    </lineage>
</organism>
<accession>A0A450YPA4</accession>
<proteinExistence type="predicted"/>
<evidence type="ECO:0008006" key="3">
    <source>
        <dbReference type="Google" id="ProtNLM"/>
    </source>
</evidence>
<name>A0A450YPA4_9GAMM</name>
<dbReference type="EMBL" id="CAADFR010000016">
    <property type="protein sequence ID" value="VFK37540.1"/>
    <property type="molecule type" value="Genomic_DNA"/>
</dbReference>